<gene>
    <name evidence="1" type="ORF">GRI39_09560</name>
</gene>
<reference evidence="1 2" key="1">
    <citation type="submission" date="2019-12" db="EMBL/GenBank/DDBJ databases">
        <title>Genomic-based taxomic classification of the family Erythrobacteraceae.</title>
        <authorList>
            <person name="Xu L."/>
        </authorList>
    </citation>
    <scope>NUCLEOTIDE SEQUENCE [LARGE SCALE GENOMIC DNA]</scope>
    <source>
        <strain evidence="1 2">DSM 18604</strain>
    </source>
</reference>
<comment type="caution">
    <text evidence="1">The sequence shown here is derived from an EMBL/GenBank/DDBJ whole genome shotgun (WGS) entry which is preliminary data.</text>
</comment>
<dbReference type="RefSeq" id="WP_160739477.1">
    <property type="nucleotide sequence ID" value="NZ_WTYQ01000003.1"/>
</dbReference>
<accession>A0A845ABA4</accession>
<dbReference type="Proteomes" id="UP000460561">
    <property type="component" value="Unassembled WGS sequence"/>
</dbReference>
<evidence type="ECO:0000313" key="2">
    <source>
        <dbReference type="Proteomes" id="UP000460561"/>
    </source>
</evidence>
<dbReference type="Pfam" id="PF08856">
    <property type="entry name" value="DUF1826"/>
    <property type="match status" value="1"/>
</dbReference>
<dbReference type="OrthoDB" id="5342505at2"/>
<protein>
    <submittedName>
        <fullName evidence="1">DUF1826 domain-containing protein</fullName>
    </submittedName>
</protein>
<keyword evidence="2" id="KW-1185">Reference proteome</keyword>
<evidence type="ECO:0000313" key="1">
    <source>
        <dbReference type="EMBL" id="MXP26281.1"/>
    </source>
</evidence>
<name>A0A845ABA4_9SPHN</name>
<dbReference type="InterPro" id="IPR014955">
    <property type="entry name" value="DUF1826"/>
</dbReference>
<sequence>MSKNIAAQLICAPDRSVQLLERKRSQPCLAGLKVGAPPSFSTISDSNLGLCLWSREIGVGLQEELAELQLDHVDDVRLTTSTDLLEADLAVALDEAGYPPCPRLLADIQRLGQAQAELAQSSGVEIRLEVVESNSCYKFHADYVTCRLLTTYVGQGTQWIEARHREEPEPPIQQLSFGEVGFFKGRLWQDSPTILHRSPPISGTGEQRLLLVIDPVEKV</sequence>
<dbReference type="AlphaFoldDB" id="A0A845ABA4"/>
<dbReference type="EMBL" id="WTYQ01000003">
    <property type="protein sequence ID" value="MXP26281.1"/>
    <property type="molecule type" value="Genomic_DNA"/>
</dbReference>
<proteinExistence type="predicted"/>
<organism evidence="1 2">
    <name type="scientific">Altericroceibacterium indicum</name>
    <dbReference type="NCBI Taxonomy" id="374177"/>
    <lineage>
        <taxon>Bacteria</taxon>
        <taxon>Pseudomonadati</taxon>
        <taxon>Pseudomonadota</taxon>
        <taxon>Alphaproteobacteria</taxon>
        <taxon>Sphingomonadales</taxon>
        <taxon>Erythrobacteraceae</taxon>
        <taxon>Altericroceibacterium</taxon>
    </lineage>
</organism>